<dbReference type="Proteomes" id="UP000799767">
    <property type="component" value="Unassembled WGS sequence"/>
</dbReference>
<dbReference type="OrthoDB" id="5598028at2759"/>
<dbReference type="EMBL" id="MU001632">
    <property type="protein sequence ID" value="KAF2486272.1"/>
    <property type="molecule type" value="Genomic_DNA"/>
</dbReference>
<feature type="compositionally biased region" description="Polar residues" evidence="1">
    <location>
        <begin position="313"/>
        <end position="323"/>
    </location>
</feature>
<evidence type="ECO:0000313" key="3">
    <source>
        <dbReference type="EMBL" id="KAF2486272.1"/>
    </source>
</evidence>
<accession>A0A6A6Q1W1</accession>
<feature type="compositionally biased region" description="Low complexity" evidence="1">
    <location>
        <begin position="402"/>
        <end position="421"/>
    </location>
</feature>
<dbReference type="PANTHER" id="PTHR47349:SF1">
    <property type="entry name" value="AER328WP"/>
    <property type="match status" value="1"/>
</dbReference>
<dbReference type="RefSeq" id="XP_033592841.1">
    <property type="nucleotide sequence ID" value="XM_033730609.1"/>
</dbReference>
<feature type="compositionally biased region" description="Polar residues" evidence="1">
    <location>
        <begin position="208"/>
        <end position="223"/>
    </location>
</feature>
<feature type="region of interest" description="Disordered" evidence="1">
    <location>
        <begin position="181"/>
        <end position="452"/>
    </location>
</feature>
<keyword evidence="4" id="KW-1185">Reference proteome</keyword>
<dbReference type="InterPro" id="IPR058933">
    <property type="entry name" value="YMC020W-like_ab_hydrolase"/>
</dbReference>
<proteinExistence type="predicted"/>
<feature type="compositionally biased region" description="Polar residues" evidence="1">
    <location>
        <begin position="293"/>
        <end position="302"/>
    </location>
</feature>
<feature type="compositionally biased region" description="Polar residues" evidence="1">
    <location>
        <begin position="422"/>
        <end position="438"/>
    </location>
</feature>
<feature type="compositionally biased region" description="Basic and acidic residues" evidence="1">
    <location>
        <begin position="244"/>
        <end position="259"/>
    </location>
</feature>
<dbReference type="GeneID" id="54471611"/>
<feature type="domain" description="YMC020W-like alpha/beta hydrolase" evidence="2">
    <location>
        <begin position="452"/>
        <end position="787"/>
    </location>
</feature>
<evidence type="ECO:0000259" key="2">
    <source>
        <dbReference type="Pfam" id="PF26147"/>
    </source>
</evidence>
<name>A0A6A6Q1W1_9PEZI</name>
<feature type="compositionally biased region" description="Polar residues" evidence="1">
    <location>
        <begin position="269"/>
        <end position="286"/>
    </location>
</feature>
<evidence type="ECO:0000256" key="1">
    <source>
        <dbReference type="SAM" id="MobiDB-lite"/>
    </source>
</evidence>
<reference evidence="3" key="1">
    <citation type="journal article" date="2020" name="Stud. Mycol.">
        <title>101 Dothideomycetes genomes: a test case for predicting lifestyles and emergence of pathogens.</title>
        <authorList>
            <person name="Haridas S."/>
            <person name="Albert R."/>
            <person name="Binder M."/>
            <person name="Bloem J."/>
            <person name="Labutti K."/>
            <person name="Salamov A."/>
            <person name="Andreopoulos B."/>
            <person name="Baker S."/>
            <person name="Barry K."/>
            <person name="Bills G."/>
            <person name="Bluhm B."/>
            <person name="Cannon C."/>
            <person name="Castanera R."/>
            <person name="Culley D."/>
            <person name="Daum C."/>
            <person name="Ezra D."/>
            <person name="Gonzalez J."/>
            <person name="Henrissat B."/>
            <person name="Kuo A."/>
            <person name="Liang C."/>
            <person name="Lipzen A."/>
            <person name="Lutzoni F."/>
            <person name="Magnuson J."/>
            <person name="Mondo S."/>
            <person name="Nolan M."/>
            <person name="Ohm R."/>
            <person name="Pangilinan J."/>
            <person name="Park H.-J."/>
            <person name="Ramirez L."/>
            <person name="Alfaro M."/>
            <person name="Sun H."/>
            <person name="Tritt A."/>
            <person name="Yoshinaga Y."/>
            <person name="Zwiers L.-H."/>
            <person name="Turgeon B."/>
            <person name="Goodwin S."/>
            <person name="Spatafora J."/>
            <person name="Crous P."/>
            <person name="Grigoriev I."/>
        </authorList>
    </citation>
    <scope>NUCLEOTIDE SEQUENCE</scope>
    <source>
        <strain evidence="3">CBS 113389</strain>
    </source>
</reference>
<feature type="compositionally biased region" description="Low complexity" evidence="1">
    <location>
        <begin position="46"/>
        <end position="67"/>
    </location>
</feature>
<protein>
    <recommendedName>
        <fullName evidence="2">YMC020W-like alpha/beta hydrolase domain-containing protein</fullName>
    </recommendedName>
</protein>
<dbReference type="Pfam" id="PF26147">
    <property type="entry name" value="AB_HYDROLASE_YMC0-YMC35"/>
    <property type="match status" value="1"/>
</dbReference>
<evidence type="ECO:0000313" key="4">
    <source>
        <dbReference type="Proteomes" id="UP000799767"/>
    </source>
</evidence>
<sequence length="890" mass="95089">MPPKRKKPKTNTDASVETPEVAAQHQLNEETSEPNPTPAFSNSNDTPTKSSPAPSRSSWSWRPKASPTAQIARESISVAQGATSESSESTRPPNSVSKSVRGSRKSIPLVAEATKVHATGQASKDKALAGEKAKEVDKGDGGDGQELVVEDAKLPPDPVVAADNDQAARVAARSSWFGWWSRPDGYASDGETREVKKQKLDAAEDEQAASSTPLPGTTPTDEGTSFGVRNALDFEGVGGGKGQMRSEDVPHESAVDQRGSKSWFGLWSMAQNQKATTDEQSSTTPSKAAPVVTVTTEPSNVEDTMKDDDPPSVTATVPNTDPPKSSAWAFWSGDKAKDAAPTPGGMQKQVGELAVAGTPSQSNPEAAQFNEQREQREQQKAKPEVSGSLLKPKRGRADEVKTASAQSSPTPSAEQSPAPSTKSLVSSTPTTADVTQPSKRAKTSTRRPNWTLPSFRETFAPATNPGYMDRLTNYLAQTLHLPSGQTTTAPQHVFISTTPPRIKSAVAIGIHGFFPGALLQKVLGQPTGTSIRFANHAAAAIKTWCEAHQPDIHDVEIETVALEGEGYIADRVNTLWKLLLNWLSQLRSADFILVACHSQGVPVAVMLVAKLIHLGCLAPHVRVGICAMAGISLGPFLEYKSRFFGGSALELFEFSDSSSAVSKSYAASLDTCLRHGVRLTLVGSLDDQLVSLESSLHAPLTHPYVARAVFVDGRIHAPNFLTHLVVLALKLRNLGLSDHGLLRELSGPLAGSLVGGDGHSRIYDEADVYQLAVEFAMESTDVVASSSSSSEALAALAGSARRASGALSTSSSVGIAPRIAAYEPPPAGATPNPFYLPWAVRGMLEEEVVKTDAKLREEVEVLVREFEEWRPSSKVLRDVRWRLEGVRKMH</sequence>
<feature type="compositionally biased region" description="Basic and acidic residues" evidence="1">
    <location>
        <begin position="190"/>
        <end position="202"/>
    </location>
</feature>
<feature type="compositionally biased region" description="Basic and acidic residues" evidence="1">
    <location>
        <begin position="371"/>
        <end position="383"/>
    </location>
</feature>
<feature type="compositionally biased region" description="Basic and acidic residues" evidence="1">
    <location>
        <begin position="123"/>
        <end position="141"/>
    </location>
</feature>
<dbReference type="AlphaFoldDB" id="A0A6A6Q1W1"/>
<feature type="compositionally biased region" description="Polar residues" evidence="1">
    <location>
        <begin position="77"/>
        <end position="94"/>
    </location>
</feature>
<dbReference type="PANTHER" id="PTHR47349">
    <property type="entry name" value="CHROMOSOME 8, WHOLE GENOME SHOTGUN SEQUENCE"/>
    <property type="match status" value="1"/>
</dbReference>
<gene>
    <name evidence="3" type="ORF">BDY17DRAFT_245186</name>
</gene>
<dbReference type="InterPro" id="IPR058934">
    <property type="entry name" value="YMC020W-like"/>
</dbReference>
<organism evidence="3 4">
    <name type="scientific">Neohortaea acidophila</name>
    <dbReference type="NCBI Taxonomy" id="245834"/>
    <lineage>
        <taxon>Eukaryota</taxon>
        <taxon>Fungi</taxon>
        <taxon>Dikarya</taxon>
        <taxon>Ascomycota</taxon>
        <taxon>Pezizomycotina</taxon>
        <taxon>Dothideomycetes</taxon>
        <taxon>Dothideomycetidae</taxon>
        <taxon>Mycosphaerellales</taxon>
        <taxon>Teratosphaeriaceae</taxon>
        <taxon>Neohortaea</taxon>
    </lineage>
</organism>
<feature type="region of interest" description="Disordered" evidence="1">
    <location>
        <begin position="1"/>
        <end position="146"/>
    </location>
</feature>